<dbReference type="FunFam" id="3.30.160.20:FF:000004">
    <property type="entry name" value="Peptide chain release factor 1"/>
    <property type="match status" value="1"/>
</dbReference>
<dbReference type="Pfam" id="PF03462">
    <property type="entry name" value="PCRF"/>
    <property type="match status" value="1"/>
</dbReference>
<dbReference type="SMART" id="SM00937">
    <property type="entry name" value="PCRF"/>
    <property type="match status" value="1"/>
</dbReference>
<comment type="caution">
    <text evidence="5">The sequence shown here is derived from an EMBL/GenBank/DDBJ whole genome shotgun (WGS) entry which is preliminary data.</text>
</comment>
<dbReference type="GO" id="GO:0005737">
    <property type="term" value="C:cytoplasm"/>
    <property type="evidence" value="ECO:0007669"/>
    <property type="project" value="UniProtKB-ARBA"/>
</dbReference>
<reference evidence="5" key="1">
    <citation type="submission" date="2020-12" db="EMBL/GenBank/DDBJ databases">
        <title>WGS assembly of Carya illinoinensis cv. Pawnee.</title>
        <authorList>
            <person name="Platts A."/>
            <person name="Shu S."/>
            <person name="Wright S."/>
            <person name="Barry K."/>
            <person name="Edger P."/>
            <person name="Pires J.C."/>
            <person name="Schmutz J."/>
        </authorList>
    </citation>
    <scope>NUCLEOTIDE SEQUENCE</scope>
    <source>
        <tissue evidence="5">Leaf</tissue>
    </source>
</reference>
<feature type="compositionally biased region" description="Polar residues" evidence="3">
    <location>
        <begin position="51"/>
        <end position="61"/>
    </location>
</feature>
<evidence type="ECO:0000256" key="3">
    <source>
        <dbReference type="SAM" id="MobiDB-lite"/>
    </source>
</evidence>
<dbReference type="EMBL" id="CM031815">
    <property type="protein sequence ID" value="KAG6646742.1"/>
    <property type="molecule type" value="Genomic_DNA"/>
</dbReference>
<dbReference type="PANTHER" id="PTHR43116">
    <property type="entry name" value="PEPTIDE CHAIN RELEASE FACTOR 2"/>
    <property type="match status" value="1"/>
</dbReference>
<evidence type="ECO:0000256" key="2">
    <source>
        <dbReference type="ARBA" id="ARBA00022917"/>
    </source>
</evidence>
<keyword evidence="6" id="KW-1185">Reference proteome</keyword>
<evidence type="ECO:0000256" key="1">
    <source>
        <dbReference type="ARBA" id="ARBA00010835"/>
    </source>
</evidence>
<keyword evidence="2" id="KW-0648">Protein biosynthesis</keyword>
<gene>
    <name evidence="5" type="ORF">CIPAW_07G029100</name>
</gene>
<dbReference type="Pfam" id="PF00472">
    <property type="entry name" value="RF-1"/>
    <property type="match status" value="1"/>
</dbReference>
<dbReference type="GO" id="GO:0003747">
    <property type="term" value="F:translation release factor activity"/>
    <property type="evidence" value="ECO:0007669"/>
    <property type="project" value="InterPro"/>
</dbReference>
<name>A0A8T1Q136_CARIL</name>
<evidence type="ECO:0000313" key="5">
    <source>
        <dbReference type="EMBL" id="KAG6646742.1"/>
    </source>
</evidence>
<organism evidence="5 6">
    <name type="scientific">Carya illinoinensis</name>
    <name type="common">Pecan</name>
    <dbReference type="NCBI Taxonomy" id="32201"/>
    <lineage>
        <taxon>Eukaryota</taxon>
        <taxon>Viridiplantae</taxon>
        <taxon>Streptophyta</taxon>
        <taxon>Embryophyta</taxon>
        <taxon>Tracheophyta</taxon>
        <taxon>Spermatophyta</taxon>
        <taxon>Magnoliopsida</taxon>
        <taxon>eudicotyledons</taxon>
        <taxon>Gunneridae</taxon>
        <taxon>Pentapetalae</taxon>
        <taxon>rosids</taxon>
        <taxon>fabids</taxon>
        <taxon>Fagales</taxon>
        <taxon>Juglandaceae</taxon>
        <taxon>Carya</taxon>
    </lineage>
</organism>
<dbReference type="PROSITE" id="PS00745">
    <property type="entry name" value="RF_PROK_I"/>
    <property type="match status" value="1"/>
</dbReference>
<dbReference type="AlphaFoldDB" id="A0A8T1Q136"/>
<feature type="domain" description="Prokaryotic-type class I peptide chain release factors" evidence="4">
    <location>
        <begin position="362"/>
        <end position="378"/>
    </location>
</feature>
<sequence>MSFLACRKSFGIYINSIYNRRTSFLFSSGSPISHTTTETPSGPIRFSHSVSENHMSPSRSPINRHGSHQIPLPSTPSVSEKPISTSGSPIFRREFSGFCSRAIPSSKNPCQFHQNPSILTPFQYFCTEAAVQHSTADGLTVEGIVTSNWPILDETESDWKSHAAAIAQSIHLIKKRLKWKKLVVRLDLLSMQLNKPDIWDDPVHAGKISREHGSLMGKMKAVRAFERELLEHIDMINLAREENDPEMESESLKALLRMRRNSKEKELQAMLSGEQDSCSCYIEVQAGAGGTESMDWAAMVMQMYKMWAQRRGYKVTVVDEMSGEIAGIKRATIKVDGEYAFGYAKAEVGVHSDSDLRIERFRAGGAGGQHVNTTESAVRIVHIPTGISATCQNERSQHQNKASAMAVLQSRVDQLEMARQAQMNAQHTQSLTDITWGSQIRSYVLHPYRMVKDLRTSYEVSDPDSVLEGDLDGFILSYLSASLDKDEDGR</sequence>
<comment type="similarity">
    <text evidence="1">Belongs to the prokaryotic/mitochondrial release factor family.</text>
</comment>
<accession>A0A8T1Q136</accession>
<dbReference type="InterPro" id="IPR005139">
    <property type="entry name" value="PCRF"/>
</dbReference>
<evidence type="ECO:0000313" key="6">
    <source>
        <dbReference type="Proteomes" id="UP000811609"/>
    </source>
</evidence>
<evidence type="ECO:0000259" key="4">
    <source>
        <dbReference type="PROSITE" id="PS00745"/>
    </source>
</evidence>
<proteinExistence type="inferred from homology"/>
<dbReference type="Proteomes" id="UP000811609">
    <property type="component" value="Chromosome 7"/>
</dbReference>
<protein>
    <recommendedName>
        <fullName evidence="4">Prokaryotic-type class I peptide chain release factors domain-containing protein</fullName>
    </recommendedName>
</protein>
<dbReference type="InterPro" id="IPR000352">
    <property type="entry name" value="Pep_chain_release_fac_I"/>
</dbReference>
<feature type="region of interest" description="Disordered" evidence="3">
    <location>
        <begin position="51"/>
        <end position="83"/>
    </location>
</feature>
<dbReference type="PANTHER" id="PTHR43116:SF3">
    <property type="entry name" value="CLASS I PEPTIDE CHAIN RELEASE FACTOR"/>
    <property type="match status" value="1"/>
</dbReference>